<dbReference type="AlphaFoldDB" id="A0A7W6H9Q3"/>
<dbReference type="Proteomes" id="UP000588647">
    <property type="component" value="Unassembled WGS sequence"/>
</dbReference>
<dbReference type="Gene3D" id="1.10.357.10">
    <property type="entry name" value="Tetracycline Repressor, domain 2"/>
    <property type="match status" value="1"/>
</dbReference>
<evidence type="ECO:0000313" key="1">
    <source>
        <dbReference type="EMBL" id="MBB4001229.1"/>
    </source>
</evidence>
<accession>A0A7W6H9Q3</accession>
<reference evidence="1 2" key="1">
    <citation type="submission" date="2020-08" db="EMBL/GenBank/DDBJ databases">
        <title>Genomic Encyclopedia of Type Strains, Phase IV (KMG-IV): sequencing the most valuable type-strain genomes for metagenomic binning, comparative biology and taxonomic classification.</title>
        <authorList>
            <person name="Goeker M."/>
        </authorList>
    </citation>
    <scope>NUCLEOTIDE SEQUENCE [LARGE SCALE GENOMIC DNA]</scope>
    <source>
        <strain evidence="1 2">DSM 103570</strain>
    </source>
</reference>
<organism evidence="1 2">
    <name type="scientific">Aurantimonas endophytica</name>
    <dbReference type="NCBI Taxonomy" id="1522175"/>
    <lineage>
        <taxon>Bacteria</taxon>
        <taxon>Pseudomonadati</taxon>
        <taxon>Pseudomonadota</taxon>
        <taxon>Alphaproteobacteria</taxon>
        <taxon>Hyphomicrobiales</taxon>
        <taxon>Aurantimonadaceae</taxon>
        <taxon>Aurantimonas</taxon>
    </lineage>
</organism>
<keyword evidence="2" id="KW-1185">Reference proteome</keyword>
<evidence type="ECO:0000313" key="2">
    <source>
        <dbReference type="Proteomes" id="UP000588647"/>
    </source>
</evidence>
<dbReference type="InterPro" id="IPR025722">
    <property type="entry name" value="TetR"/>
</dbReference>
<evidence type="ECO:0008006" key="3">
    <source>
        <dbReference type="Google" id="ProtNLM"/>
    </source>
</evidence>
<sequence>MSLFNRFEADAETFAVRALGGDLGEARAYGDLLSDWFRLVWAYRFLFRDLLALAATMPALATPIRNMSGRMRGVVEALLRRMIEDQIVDVPEEDIEPLLANVWIVSTYWAVYLNLQEGIEKLDAGHLDWGLNQVSHLFKPFLIPTQGDDVFPLSARHEA</sequence>
<name>A0A7W6H9Q3_9HYPH</name>
<dbReference type="Pfam" id="PF13972">
    <property type="entry name" value="TetR"/>
    <property type="match status" value="1"/>
</dbReference>
<gene>
    <name evidence="1" type="ORF">GGR03_000276</name>
</gene>
<protein>
    <recommendedName>
        <fullName evidence="3">TetR family transcriptional regulator</fullName>
    </recommendedName>
</protein>
<dbReference type="EMBL" id="JACIEM010000001">
    <property type="protein sequence ID" value="MBB4001229.1"/>
    <property type="molecule type" value="Genomic_DNA"/>
</dbReference>
<comment type="caution">
    <text evidence="1">The sequence shown here is derived from an EMBL/GenBank/DDBJ whole genome shotgun (WGS) entry which is preliminary data.</text>
</comment>
<proteinExistence type="predicted"/>